<dbReference type="OrthoDB" id="5216128at2759"/>
<evidence type="ECO:0000313" key="3">
    <source>
        <dbReference type="Proteomes" id="UP000813461"/>
    </source>
</evidence>
<dbReference type="Proteomes" id="UP000813461">
    <property type="component" value="Unassembled WGS sequence"/>
</dbReference>
<dbReference type="InterPro" id="IPR025363">
    <property type="entry name" value="DUF4267"/>
</dbReference>
<protein>
    <submittedName>
        <fullName evidence="2">Uncharacterized protein</fullName>
    </submittedName>
</protein>
<feature type="transmembrane region" description="Helical" evidence="1">
    <location>
        <begin position="164"/>
        <end position="181"/>
    </location>
</feature>
<evidence type="ECO:0000256" key="1">
    <source>
        <dbReference type="SAM" id="Phobius"/>
    </source>
</evidence>
<keyword evidence="1" id="KW-1133">Transmembrane helix</keyword>
<sequence length="182" mass="19852">MLGIQLGYKSGVHPRREASITKQVLCHITDERRVISQPPIITPIRIRNSTIMPLSRHPALPYIATLFGTIFLGFGITYMLYPQTGYSLYGFSSAPRSTSEWEIMERVMTLYGAKDIFLAAAIFASTWFGTRKSAGLILLAAGACGGVDGYVVKQEAGTNEWNHWGYSSVMALVGAVMAGLLG</sequence>
<reference evidence="2" key="1">
    <citation type="journal article" date="2021" name="Nat. Commun.">
        <title>Genetic determinants of endophytism in the Arabidopsis root mycobiome.</title>
        <authorList>
            <person name="Mesny F."/>
            <person name="Miyauchi S."/>
            <person name="Thiergart T."/>
            <person name="Pickel B."/>
            <person name="Atanasova L."/>
            <person name="Karlsson M."/>
            <person name="Huettel B."/>
            <person name="Barry K.W."/>
            <person name="Haridas S."/>
            <person name="Chen C."/>
            <person name="Bauer D."/>
            <person name="Andreopoulos W."/>
            <person name="Pangilinan J."/>
            <person name="LaButti K."/>
            <person name="Riley R."/>
            <person name="Lipzen A."/>
            <person name="Clum A."/>
            <person name="Drula E."/>
            <person name="Henrissat B."/>
            <person name="Kohler A."/>
            <person name="Grigoriev I.V."/>
            <person name="Martin F.M."/>
            <person name="Hacquard S."/>
        </authorList>
    </citation>
    <scope>NUCLEOTIDE SEQUENCE</scope>
    <source>
        <strain evidence="2">MPI-SDFR-AT-0120</strain>
    </source>
</reference>
<feature type="transmembrane region" description="Helical" evidence="1">
    <location>
        <begin position="59"/>
        <end position="81"/>
    </location>
</feature>
<proteinExistence type="predicted"/>
<evidence type="ECO:0000313" key="2">
    <source>
        <dbReference type="EMBL" id="KAH7089652.1"/>
    </source>
</evidence>
<keyword evidence="1" id="KW-0472">Membrane</keyword>
<name>A0A8K0R9U5_9PLEO</name>
<dbReference type="Pfam" id="PF14087">
    <property type="entry name" value="DUF4267"/>
    <property type="match status" value="1"/>
</dbReference>
<keyword evidence="1" id="KW-0812">Transmembrane</keyword>
<keyword evidence="3" id="KW-1185">Reference proteome</keyword>
<dbReference type="EMBL" id="JAGMVJ010000006">
    <property type="protein sequence ID" value="KAH7089652.1"/>
    <property type="molecule type" value="Genomic_DNA"/>
</dbReference>
<comment type="caution">
    <text evidence="2">The sequence shown here is derived from an EMBL/GenBank/DDBJ whole genome shotgun (WGS) entry which is preliminary data.</text>
</comment>
<feature type="transmembrane region" description="Helical" evidence="1">
    <location>
        <begin position="108"/>
        <end position="128"/>
    </location>
</feature>
<gene>
    <name evidence="2" type="ORF">FB567DRAFT_521235</name>
</gene>
<feature type="transmembrane region" description="Helical" evidence="1">
    <location>
        <begin position="135"/>
        <end position="152"/>
    </location>
</feature>
<accession>A0A8K0R9U5</accession>
<dbReference type="AlphaFoldDB" id="A0A8K0R9U5"/>
<organism evidence="2 3">
    <name type="scientific">Paraphoma chrysanthemicola</name>
    <dbReference type="NCBI Taxonomy" id="798071"/>
    <lineage>
        <taxon>Eukaryota</taxon>
        <taxon>Fungi</taxon>
        <taxon>Dikarya</taxon>
        <taxon>Ascomycota</taxon>
        <taxon>Pezizomycotina</taxon>
        <taxon>Dothideomycetes</taxon>
        <taxon>Pleosporomycetidae</taxon>
        <taxon>Pleosporales</taxon>
        <taxon>Pleosporineae</taxon>
        <taxon>Phaeosphaeriaceae</taxon>
        <taxon>Paraphoma</taxon>
    </lineage>
</organism>